<keyword evidence="3" id="KW-1185">Reference proteome</keyword>
<dbReference type="RefSeq" id="WP_185732664.1">
    <property type="nucleotide sequence ID" value="NZ_BHYK01000010.1"/>
</dbReference>
<evidence type="ECO:0000313" key="2">
    <source>
        <dbReference type="EMBL" id="GCD10443.1"/>
    </source>
</evidence>
<dbReference type="EMBL" id="BHYK01000010">
    <property type="protein sequence ID" value="GCD10443.1"/>
    <property type="molecule type" value="Genomic_DNA"/>
</dbReference>
<proteinExistence type="predicted"/>
<evidence type="ECO:0000259" key="1">
    <source>
        <dbReference type="SMART" id="SM00974"/>
    </source>
</evidence>
<dbReference type="AlphaFoldDB" id="A0A401ULN5"/>
<dbReference type="InterPro" id="IPR018306">
    <property type="entry name" value="Phage_T5_Orf172_DNA-bd"/>
</dbReference>
<reference evidence="2 3" key="1">
    <citation type="submission" date="2018-11" db="EMBL/GenBank/DDBJ databases">
        <title>Genome sequencing and assembly of Clostridium tagluense strain A121.</title>
        <authorList>
            <person name="Murakami T."/>
            <person name="Segawa T."/>
            <person name="Shcherbakova V.A."/>
            <person name="Mori H."/>
            <person name="Yoshimura Y."/>
        </authorList>
    </citation>
    <scope>NUCLEOTIDE SEQUENCE [LARGE SCALE GENOMIC DNA]</scope>
    <source>
        <strain evidence="2 3">A121</strain>
    </source>
</reference>
<organism evidence="2 3">
    <name type="scientific">Clostridium tagluense</name>
    <dbReference type="NCBI Taxonomy" id="360422"/>
    <lineage>
        <taxon>Bacteria</taxon>
        <taxon>Bacillati</taxon>
        <taxon>Bacillota</taxon>
        <taxon>Clostridia</taxon>
        <taxon>Eubacteriales</taxon>
        <taxon>Clostridiaceae</taxon>
        <taxon>Clostridium</taxon>
    </lineage>
</organism>
<protein>
    <recommendedName>
        <fullName evidence="1">Bacteriophage T5 Orf172 DNA-binding domain-containing protein</fullName>
    </recommendedName>
</protein>
<name>A0A401ULN5_9CLOT</name>
<sequence>MVEDNNIYFILNRDTDSVKIGITKREVQKRLNALQTGCPNKLELIYAVKGNYTTEKYLHKLFDFDRIRLKGEWFNYSYHIKQWINNDKFLRINQ</sequence>
<evidence type="ECO:0000313" key="3">
    <source>
        <dbReference type="Proteomes" id="UP000287872"/>
    </source>
</evidence>
<dbReference type="SMART" id="SM00974">
    <property type="entry name" value="T5orf172"/>
    <property type="match status" value="1"/>
</dbReference>
<dbReference type="Pfam" id="PF13455">
    <property type="entry name" value="MUG113"/>
    <property type="match status" value="1"/>
</dbReference>
<accession>A0A401ULN5</accession>
<feature type="domain" description="Bacteriophage T5 Orf172 DNA-binding" evidence="1">
    <location>
        <begin position="12"/>
        <end position="83"/>
    </location>
</feature>
<comment type="caution">
    <text evidence="2">The sequence shown here is derived from an EMBL/GenBank/DDBJ whole genome shotgun (WGS) entry which is preliminary data.</text>
</comment>
<dbReference type="Proteomes" id="UP000287872">
    <property type="component" value="Unassembled WGS sequence"/>
</dbReference>
<gene>
    <name evidence="2" type="ORF">Ctaglu_20660</name>
</gene>